<feature type="transmembrane region" description="Helical" evidence="10">
    <location>
        <begin position="197"/>
        <end position="220"/>
    </location>
</feature>
<feature type="transmembrane region" description="Helical" evidence="10">
    <location>
        <begin position="139"/>
        <end position="158"/>
    </location>
</feature>
<keyword evidence="5 10" id="KW-0552">Olfaction</keyword>
<organism evidence="11">
    <name type="scientific">Grapholita molesta</name>
    <name type="common">Oriental fruit moth</name>
    <name type="synonym">Cydia molesta</name>
    <dbReference type="NCBI Taxonomy" id="192188"/>
    <lineage>
        <taxon>Eukaryota</taxon>
        <taxon>Metazoa</taxon>
        <taxon>Ecdysozoa</taxon>
        <taxon>Arthropoda</taxon>
        <taxon>Hexapoda</taxon>
        <taxon>Insecta</taxon>
        <taxon>Pterygota</taxon>
        <taxon>Neoptera</taxon>
        <taxon>Endopterygota</taxon>
        <taxon>Lepidoptera</taxon>
        <taxon>Glossata</taxon>
        <taxon>Ditrysia</taxon>
        <taxon>Tortricoidea</taxon>
        <taxon>Tortricidae</taxon>
        <taxon>Olethreutinae</taxon>
        <taxon>Grapholitini</taxon>
        <taxon>Grapholita</taxon>
    </lineage>
</organism>
<dbReference type="GO" id="GO:0005886">
    <property type="term" value="C:plasma membrane"/>
    <property type="evidence" value="ECO:0007669"/>
    <property type="project" value="UniProtKB-SubCell"/>
</dbReference>
<dbReference type="GO" id="GO:0004984">
    <property type="term" value="F:olfactory receptor activity"/>
    <property type="evidence" value="ECO:0007669"/>
    <property type="project" value="InterPro"/>
</dbReference>
<dbReference type="PANTHER" id="PTHR21137:SF35">
    <property type="entry name" value="ODORANT RECEPTOR 19A-RELATED"/>
    <property type="match status" value="1"/>
</dbReference>
<keyword evidence="6 10" id="KW-1133">Transmembrane helix</keyword>
<keyword evidence="8 10" id="KW-0675">Receptor</keyword>
<dbReference type="GO" id="GO:0005549">
    <property type="term" value="F:odorant binding"/>
    <property type="evidence" value="ECO:0007669"/>
    <property type="project" value="InterPro"/>
</dbReference>
<keyword evidence="2" id="KW-1003">Cell membrane</keyword>
<dbReference type="GO" id="GO:0007165">
    <property type="term" value="P:signal transduction"/>
    <property type="evidence" value="ECO:0007669"/>
    <property type="project" value="UniProtKB-KW"/>
</dbReference>
<dbReference type="Pfam" id="PF02949">
    <property type="entry name" value="7tm_6"/>
    <property type="match status" value="1"/>
</dbReference>
<proteinExistence type="evidence at transcript level"/>
<feature type="transmembrane region" description="Helical" evidence="10">
    <location>
        <begin position="306"/>
        <end position="327"/>
    </location>
</feature>
<feature type="transmembrane region" description="Helical" evidence="10">
    <location>
        <begin position="87"/>
        <end position="106"/>
    </location>
</feature>
<evidence type="ECO:0000256" key="7">
    <source>
        <dbReference type="ARBA" id="ARBA00023136"/>
    </source>
</evidence>
<dbReference type="AlphaFoldDB" id="A0A9Y1ISQ7"/>
<feature type="transmembrane region" description="Helical" evidence="10">
    <location>
        <begin position="17"/>
        <end position="37"/>
    </location>
</feature>
<accession>A0A9Y1ISQ7</accession>
<keyword evidence="3 10" id="KW-0716">Sensory transduction</keyword>
<dbReference type="InterPro" id="IPR004117">
    <property type="entry name" value="7tm6_olfct_rcpt"/>
</dbReference>
<evidence type="ECO:0000256" key="3">
    <source>
        <dbReference type="ARBA" id="ARBA00022606"/>
    </source>
</evidence>
<name>A0A9Y1ISQ7_GRAMO</name>
<dbReference type="EMBL" id="ON926834">
    <property type="protein sequence ID" value="WEG72117.1"/>
    <property type="molecule type" value="mRNA"/>
</dbReference>
<evidence type="ECO:0000256" key="9">
    <source>
        <dbReference type="ARBA" id="ARBA00023224"/>
    </source>
</evidence>
<feature type="transmembrane region" description="Helical" evidence="10">
    <location>
        <begin position="278"/>
        <end position="300"/>
    </location>
</feature>
<keyword evidence="9 10" id="KW-0807">Transducer</keyword>
<sequence length="404" mass="45836">MQSMCTKMRPESKNKTLGLFHTICKIVYVCCGINFWFENMTYPAKLMKIYSVISKVLEVSVIALLISDFGAFYTQTNLTDKQSADRLLFAIAHPIIYFVYVSVGYYKQEFRDLVKTLALVLKDMFNDEWIEKLLFRSTFRYLTALGFVCCSTLFSYGVENGISALMSNATFTTVIPVWPNVEERSPAAGAIRVVVYIIWWILVIRSISVYFVVLTSTIALTHQFKSLCKYFENLNDIFEGSGTQAEKERRYEDAFKVGIKMHSITLWCARQIQKVANIAFSAQVIITVGVLFLLMIQMMFTERTLMAVMPIVSMASCILIGTGVFVWNAGDVTIEAAHLPAAMFHSGWYNCTRQSSVRVRKLVTIAIAQAQKRVAIKGLGFMELSYEAYVTIVKSSYSLFSVIY</sequence>
<evidence type="ECO:0000256" key="1">
    <source>
        <dbReference type="ARBA" id="ARBA00004651"/>
    </source>
</evidence>
<reference evidence="11" key="1">
    <citation type="submission" date="2022-06" db="EMBL/GenBank/DDBJ databases">
        <authorList>
            <person name="Shang L."/>
        </authorList>
    </citation>
    <scope>NUCLEOTIDE SEQUENCE</scope>
</reference>
<feature type="transmembrane region" description="Helical" evidence="10">
    <location>
        <begin position="49"/>
        <end position="67"/>
    </location>
</feature>
<keyword evidence="7 10" id="KW-0472">Membrane</keyword>
<dbReference type="PANTHER" id="PTHR21137">
    <property type="entry name" value="ODORANT RECEPTOR"/>
    <property type="match status" value="1"/>
</dbReference>
<evidence type="ECO:0000313" key="11">
    <source>
        <dbReference type="EMBL" id="WEG72117.1"/>
    </source>
</evidence>
<evidence type="ECO:0000256" key="4">
    <source>
        <dbReference type="ARBA" id="ARBA00022692"/>
    </source>
</evidence>
<evidence type="ECO:0000256" key="5">
    <source>
        <dbReference type="ARBA" id="ARBA00022725"/>
    </source>
</evidence>
<comment type="subcellular location">
    <subcellularLocation>
        <location evidence="1 10">Cell membrane</location>
        <topology evidence="1 10">Multi-pass membrane protein</topology>
    </subcellularLocation>
</comment>
<evidence type="ECO:0000256" key="8">
    <source>
        <dbReference type="ARBA" id="ARBA00023170"/>
    </source>
</evidence>
<evidence type="ECO:0000256" key="10">
    <source>
        <dbReference type="RuleBase" id="RU351113"/>
    </source>
</evidence>
<protein>
    <recommendedName>
        <fullName evidence="10">Odorant receptor</fullName>
    </recommendedName>
</protein>
<comment type="similarity">
    <text evidence="10">Belongs to the insect chemoreceptor superfamily. Heteromeric odorant receptor channel (TC 1.A.69) family.</text>
</comment>
<keyword evidence="4 10" id="KW-0812">Transmembrane</keyword>
<evidence type="ECO:0000256" key="6">
    <source>
        <dbReference type="ARBA" id="ARBA00022989"/>
    </source>
</evidence>
<evidence type="ECO:0000256" key="2">
    <source>
        <dbReference type="ARBA" id="ARBA00022475"/>
    </source>
</evidence>